<dbReference type="RefSeq" id="WP_344425055.1">
    <property type="nucleotide sequence ID" value="NZ_BAAAQK010000025.1"/>
</dbReference>
<evidence type="ECO:0008006" key="4">
    <source>
        <dbReference type="Google" id="ProtNLM"/>
    </source>
</evidence>
<feature type="chain" id="PRO_5047398250" description="Secreted protein" evidence="1">
    <location>
        <begin position="31"/>
        <end position="161"/>
    </location>
</feature>
<name>A0ABN2NKB0_9PSEU</name>
<comment type="caution">
    <text evidence="2">The sequence shown here is derived from an EMBL/GenBank/DDBJ whole genome shotgun (WGS) entry which is preliminary data.</text>
</comment>
<evidence type="ECO:0000256" key="1">
    <source>
        <dbReference type="SAM" id="SignalP"/>
    </source>
</evidence>
<feature type="signal peptide" evidence="1">
    <location>
        <begin position="1"/>
        <end position="30"/>
    </location>
</feature>
<sequence length="161" mass="17185">MSKHSWLRRTALVAAGVTAATVLGATAAQASTASTSGDDSTIVVHGPWRTLAPLQSEIVPAHTCPADHPWLTKEKYAPDFVTLPPGVEVAQSEALPDRLWPIGISITGWELSPDPNSKSLNFITGTKSGPLDSSATNWAFRNASYQLRLHCTDDPAEAGRR</sequence>
<proteinExistence type="predicted"/>
<accession>A0ABN2NKB0</accession>
<dbReference type="Proteomes" id="UP001500449">
    <property type="component" value="Unassembled WGS sequence"/>
</dbReference>
<keyword evidence="1" id="KW-0732">Signal</keyword>
<organism evidence="2 3">
    <name type="scientific">Pseudonocardia ailaonensis</name>
    <dbReference type="NCBI Taxonomy" id="367279"/>
    <lineage>
        <taxon>Bacteria</taxon>
        <taxon>Bacillati</taxon>
        <taxon>Actinomycetota</taxon>
        <taxon>Actinomycetes</taxon>
        <taxon>Pseudonocardiales</taxon>
        <taxon>Pseudonocardiaceae</taxon>
        <taxon>Pseudonocardia</taxon>
    </lineage>
</organism>
<dbReference type="PROSITE" id="PS51318">
    <property type="entry name" value="TAT"/>
    <property type="match status" value="1"/>
</dbReference>
<gene>
    <name evidence="2" type="ORF">GCM10009836_61510</name>
</gene>
<dbReference type="InterPro" id="IPR006311">
    <property type="entry name" value="TAT_signal"/>
</dbReference>
<dbReference type="EMBL" id="BAAAQK010000025">
    <property type="protein sequence ID" value="GAA1872302.1"/>
    <property type="molecule type" value="Genomic_DNA"/>
</dbReference>
<evidence type="ECO:0000313" key="3">
    <source>
        <dbReference type="Proteomes" id="UP001500449"/>
    </source>
</evidence>
<protein>
    <recommendedName>
        <fullName evidence="4">Secreted protein</fullName>
    </recommendedName>
</protein>
<reference evidence="2 3" key="1">
    <citation type="journal article" date="2019" name="Int. J. Syst. Evol. Microbiol.">
        <title>The Global Catalogue of Microorganisms (GCM) 10K type strain sequencing project: providing services to taxonomists for standard genome sequencing and annotation.</title>
        <authorList>
            <consortium name="The Broad Institute Genomics Platform"/>
            <consortium name="The Broad Institute Genome Sequencing Center for Infectious Disease"/>
            <person name="Wu L."/>
            <person name="Ma J."/>
        </authorList>
    </citation>
    <scope>NUCLEOTIDE SEQUENCE [LARGE SCALE GENOMIC DNA]</scope>
    <source>
        <strain evidence="2 3">JCM 16009</strain>
    </source>
</reference>
<evidence type="ECO:0000313" key="2">
    <source>
        <dbReference type="EMBL" id="GAA1872302.1"/>
    </source>
</evidence>
<keyword evidence="3" id="KW-1185">Reference proteome</keyword>